<evidence type="ECO:0000313" key="2">
    <source>
        <dbReference type="EMBL" id="TDK27856.1"/>
    </source>
</evidence>
<keyword evidence="2" id="KW-0808">Transferase</keyword>
<dbReference type="GO" id="GO:0008168">
    <property type="term" value="F:methyltransferase activity"/>
    <property type="evidence" value="ECO:0007669"/>
    <property type="project" value="UniProtKB-KW"/>
</dbReference>
<dbReference type="Pfam" id="PF13847">
    <property type="entry name" value="Methyltransf_31"/>
    <property type="match status" value="1"/>
</dbReference>
<dbReference type="Proteomes" id="UP000295411">
    <property type="component" value="Unassembled WGS sequence"/>
</dbReference>
<organism evidence="2 3">
    <name type="scientific">Arthrobacter crusticola</name>
    <dbReference type="NCBI Taxonomy" id="2547960"/>
    <lineage>
        <taxon>Bacteria</taxon>
        <taxon>Bacillati</taxon>
        <taxon>Actinomycetota</taxon>
        <taxon>Actinomycetes</taxon>
        <taxon>Micrococcales</taxon>
        <taxon>Micrococcaceae</taxon>
        <taxon>Arthrobacter</taxon>
    </lineage>
</organism>
<accession>A0A4R5U2H3</accession>
<dbReference type="Gene3D" id="3.40.50.150">
    <property type="entry name" value="Vaccinia Virus protein VP39"/>
    <property type="match status" value="1"/>
</dbReference>
<dbReference type="InterPro" id="IPR029063">
    <property type="entry name" value="SAM-dependent_MTases_sf"/>
</dbReference>
<dbReference type="AlphaFoldDB" id="A0A4R5U2H3"/>
<feature type="domain" description="Methyltransferase" evidence="1">
    <location>
        <begin position="37"/>
        <end position="156"/>
    </location>
</feature>
<keyword evidence="2" id="KW-0489">Methyltransferase</keyword>
<evidence type="ECO:0000313" key="3">
    <source>
        <dbReference type="Proteomes" id="UP000295411"/>
    </source>
</evidence>
<dbReference type="PANTHER" id="PTHR43861">
    <property type="entry name" value="TRANS-ACONITATE 2-METHYLTRANSFERASE-RELATED"/>
    <property type="match status" value="1"/>
</dbReference>
<proteinExistence type="predicted"/>
<sequence>MADRYSIVAPFYDLLSGEFPVYGRGRRKAVELLALGPGAQVLDVGCGTGLNFALLQERIGPDGILLGIDRSPGMLRRARRRAERSGWDNVLLFQADATTFRPAAVGACAVAHGGRAQFDAALATYSLSLMPSWEDAWERMLALSAPGASLAVVDMQEPTGKFTAAAPLARLACRLGGSDIAAHPWTAVERGLSDLRSASVRGGHIQVRTGRYSTGGGTPPGT</sequence>
<evidence type="ECO:0000259" key="1">
    <source>
        <dbReference type="Pfam" id="PF13847"/>
    </source>
</evidence>
<dbReference type="OrthoDB" id="7032234at2"/>
<dbReference type="PANTHER" id="PTHR43861:SF1">
    <property type="entry name" value="TRANS-ACONITATE 2-METHYLTRANSFERASE"/>
    <property type="match status" value="1"/>
</dbReference>
<dbReference type="RefSeq" id="WP_133402273.1">
    <property type="nucleotide sequence ID" value="NZ_SMTK01000001.1"/>
</dbReference>
<comment type="caution">
    <text evidence="2">The sequence shown here is derived from an EMBL/GenBank/DDBJ whole genome shotgun (WGS) entry which is preliminary data.</text>
</comment>
<dbReference type="InterPro" id="IPR025714">
    <property type="entry name" value="Methyltranfer_dom"/>
</dbReference>
<name>A0A4R5U2H3_9MICC</name>
<keyword evidence="3" id="KW-1185">Reference proteome</keyword>
<dbReference type="EMBL" id="SMTK01000001">
    <property type="protein sequence ID" value="TDK27856.1"/>
    <property type="molecule type" value="Genomic_DNA"/>
</dbReference>
<reference evidence="2 3" key="1">
    <citation type="submission" date="2019-03" db="EMBL/GenBank/DDBJ databases">
        <title>Arthrobacter sp. nov., an bacterium isolated from biocrust in Mu Us Desert.</title>
        <authorList>
            <person name="Lixiong L."/>
        </authorList>
    </citation>
    <scope>NUCLEOTIDE SEQUENCE [LARGE SCALE GENOMIC DNA]</scope>
    <source>
        <strain evidence="2 3">SLN-3</strain>
    </source>
</reference>
<dbReference type="CDD" id="cd02440">
    <property type="entry name" value="AdoMet_MTases"/>
    <property type="match status" value="1"/>
</dbReference>
<protein>
    <submittedName>
        <fullName evidence="2">Methyltransferase domain-containing protein</fullName>
    </submittedName>
</protein>
<dbReference type="GO" id="GO:0032259">
    <property type="term" value="P:methylation"/>
    <property type="evidence" value="ECO:0007669"/>
    <property type="project" value="UniProtKB-KW"/>
</dbReference>
<dbReference type="SUPFAM" id="SSF53335">
    <property type="entry name" value="S-adenosyl-L-methionine-dependent methyltransferases"/>
    <property type="match status" value="1"/>
</dbReference>
<gene>
    <name evidence="2" type="ORF">E2F48_01685</name>
</gene>